<evidence type="ECO:0000313" key="3">
    <source>
        <dbReference type="EMBL" id="MDR5865634.1"/>
    </source>
</evidence>
<dbReference type="InterPro" id="IPR017946">
    <property type="entry name" value="PLC-like_Pdiesterase_TIM-brl"/>
</dbReference>
<dbReference type="EMBL" id="JARWAK010000002">
    <property type="protein sequence ID" value="MDR5865634.1"/>
    <property type="molecule type" value="Genomic_DNA"/>
</dbReference>
<dbReference type="SUPFAM" id="SSF51695">
    <property type="entry name" value="PLC-like phosphodiesterases"/>
    <property type="match status" value="1"/>
</dbReference>
<dbReference type="RefSeq" id="WP_309651238.1">
    <property type="nucleotide sequence ID" value="NZ_JARWAK010000002.1"/>
</dbReference>
<keyword evidence="1" id="KW-0472">Membrane</keyword>
<dbReference type="PANTHER" id="PTHR46211:SF1">
    <property type="entry name" value="GLYCEROPHOSPHODIESTER PHOSPHODIESTERASE, CYTOPLASMIC"/>
    <property type="match status" value="1"/>
</dbReference>
<feature type="transmembrane region" description="Helical" evidence="1">
    <location>
        <begin position="129"/>
        <end position="150"/>
    </location>
</feature>
<sequence>MTTVLALSRLTGDVLRSLRDHLRPLIACHLFFTLLASGLLLPAAGWALAHLLARLERPLVSHAAVLEALLTPIGLGWLLALLALAFLVLYLQQAGLTLVAVRPRDHHLKLAVDALWTCLRRLPSLSGLALLQVGSQLALLLPVALAVLVLHDRLLGDLDPDYLRQVRPPALWHFLATAAPAVLGWALAAAALYTRWHLALPVLILEGATPRRALARSARLTRGRGHGIAAAILVLLAALLALPLAATALFDAAFTPLLARLPERPALLMPAMLGYVSAYTLVALAATFVGIAANALLGACLYLRLAHREPRPPTPPPGAHPGRLAWGVELGVIAIAVTQAWLMLQAGEIRERVDIVAHRGSSRAAPENSLAAIERAVREGADLVEVDARLTADEAVVLHHDRSLARLAGDARRIAALDRAALTALRLTGPRGGASRVAGLDEALTRVRGRAGLMIELKGEPGREARLVARVGEVLAAEARARRRCRDRAADGVRRAACGDPRVMRRVALASLSYPTLSEIAERLPAARRILLAQLTLRGALPRRGFDILALRHNRVDAAAVRRADRHGYALYAWTVNDPARMSRLIDLGVDGIITDRPGRLRALLAERHRLGDGALMLVKLHNWLRQ</sequence>
<protein>
    <submittedName>
        <fullName evidence="3">Glycerophosphodiester phosphodiesterase family protein</fullName>
    </submittedName>
</protein>
<gene>
    <name evidence="3" type="ORF">QC818_02365</name>
</gene>
<dbReference type="Pfam" id="PF03009">
    <property type="entry name" value="GDPD"/>
    <property type="match status" value="1"/>
</dbReference>
<evidence type="ECO:0000313" key="4">
    <source>
        <dbReference type="Proteomes" id="UP001264519"/>
    </source>
</evidence>
<dbReference type="InterPro" id="IPR030395">
    <property type="entry name" value="GP_PDE_dom"/>
</dbReference>
<keyword evidence="1" id="KW-1133">Transmembrane helix</keyword>
<accession>A0ABU1FY77</accession>
<comment type="caution">
    <text evidence="3">The sequence shown here is derived from an EMBL/GenBank/DDBJ whole genome shotgun (WGS) entry which is preliminary data.</text>
</comment>
<keyword evidence="1" id="KW-0812">Transmembrane</keyword>
<dbReference type="InterPro" id="IPR018476">
    <property type="entry name" value="GlyceroP-diester-Pdiesterase_M"/>
</dbReference>
<reference evidence="3 4" key="1">
    <citation type="submission" date="2023-04" db="EMBL/GenBank/DDBJ databases">
        <title>A long-awaited taxogenomic arrangement of the family Halomonadaceae.</title>
        <authorList>
            <person name="De La Haba R."/>
            <person name="Chuvochina M."/>
            <person name="Wittouck S."/>
            <person name="Arahal D.R."/>
            <person name="Sanchez-Porro C."/>
            <person name="Hugenholtz P."/>
            <person name="Ventosa A."/>
        </authorList>
    </citation>
    <scope>NUCLEOTIDE SEQUENCE [LARGE SCALE GENOMIC DNA]</scope>
    <source>
        <strain evidence="3 4">DSM 23530</strain>
    </source>
</reference>
<evidence type="ECO:0000259" key="2">
    <source>
        <dbReference type="PROSITE" id="PS51704"/>
    </source>
</evidence>
<evidence type="ECO:0000256" key="1">
    <source>
        <dbReference type="SAM" id="Phobius"/>
    </source>
</evidence>
<feature type="transmembrane region" description="Helical" evidence="1">
    <location>
        <begin position="69"/>
        <end position="91"/>
    </location>
</feature>
<feature type="transmembrane region" description="Helical" evidence="1">
    <location>
        <begin position="25"/>
        <end position="49"/>
    </location>
</feature>
<keyword evidence="4" id="KW-1185">Reference proteome</keyword>
<feature type="transmembrane region" description="Helical" evidence="1">
    <location>
        <begin position="228"/>
        <end position="258"/>
    </location>
</feature>
<feature type="transmembrane region" description="Helical" evidence="1">
    <location>
        <begin position="278"/>
        <end position="303"/>
    </location>
</feature>
<dbReference type="PROSITE" id="PS51704">
    <property type="entry name" value="GP_PDE"/>
    <property type="match status" value="1"/>
</dbReference>
<name>A0ABU1FY77_9GAMM</name>
<organism evidence="3 4">
    <name type="scientific">Halomonas koreensis</name>
    <dbReference type="NCBI Taxonomy" id="245385"/>
    <lineage>
        <taxon>Bacteria</taxon>
        <taxon>Pseudomonadati</taxon>
        <taxon>Pseudomonadota</taxon>
        <taxon>Gammaproteobacteria</taxon>
        <taxon>Oceanospirillales</taxon>
        <taxon>Halomonadaceae</taxon>
        <taxon>Halomonas</taxon>
    </lineage>
</organism>
<proteinExistence type="predicted"/>
<dbReference type="Gene3D" id="3.20.20.190">
    <property type="entry name" value="Phosphatidylinositol (PI) phosphodiesterase"/>
    <property type="match status" value="1"/>
</dbReference>
<feature type="transmembrane region" description="Helical" evidence="1">
    <location>
        <begin position="170"/>
        <end position="193"/>
    </location>
</feature>
<dbReference type="PANTHER" id="PTHR46211">
    <property type="entry name" value="GLYCEROPHOSPHORYL DIESTER PHOSPHODIESTERASE"/>
    <property type="match status" value="1"/>
</dbReference>
<feature type="transmembrane region" description="Helical" evidence="1">
    <location>
        <begin position="324"/>
        <end position="344"/>
    </location>
</feature>
<feature type="domain" description="GP-PDE" evidence="2">
    <location>
        <begin position="353"/>
        <end position="605"/>
    </location>
</feature>
<dbReference type="Proteomes" id="UP001264519">
    <property type="component" value="Unassembled WGS sequence"/>
</dbReference>
<dbReference type="Pfam" id="PF10110">
    <property type="entry name" value="GPDPase_memb"/>
    <property type="match status" value="1"/>
</dbReference>